<protein>
    <recommendedName>
        <fullName evidence="2">Casein kinase II subunit beta</fullName>
        <shortName evidence="2">CK II beta</shortName>
    </recommendedName>
</protein>
<dbReference type="PROSITE" id="PS01101">
    <property type="entry name" value="CK2_BETA"/>
    <property type="match status" value="1"/>
</dbReference>
<dbReference type="InterPro" id="IPR016149">
    <property type="entry name" value="Casein_kin_II_reg-sub_N"/>
</dbReference>
<comment type="similarity">
    <text evidence="1 2">Belongs to the casein kinase 2 subunit beta family.</text>
</comment>
<name>A0ABR2KDV3_9EUKA</name>
<dbReference type="InterPro" id="IPR035991">
    <property type="entry name" value="Casein_kinase_II_beta-like"/>
</dbReference>
<keyword evidence="4" id="KW-1185">Reference proteome</keyword>
<proteinExistence type="inferred from homology"/>
<reference evidence="3 4" key="1">
    <citation type="submission" date="2024-04" db="EMBL/GenBank/DDBJ databases">
        <title>Tritrichomonas musculus Genome.</title>
        <authorList>
            <person name="Alves-Ferreira E."/>
            <person name="Grigg M."/>
            <person name="Lorenzi H."/>
            <person name="Galac M."/>
        </authorList>
    </citation>
    <scope>NUCLEOTIDE SEQUENCE [LARGE SCALE GENOMIC DNA]</scope>
    <source>
        <strain evidence="3 4">EAF2021</strain>
    </source>
</reference>
<evidence type="ECO:0000313" key="3">
    <source>
        <dbReference type="EMBL" id="KAK8889313.1"/>
    </source>
</evidence>
<dbReference type="SMART" id="SM01085">
    <property type="entry name" value="CK_II_beta"/>
    <property type="match status" value="1"/>
</dbReference>
<dbReference type="Gene3D" id="2.20.25.20">
    <property type="match status" value="1"/>
</dbReference>
<evidence type="ECO:0000313" key="4">
    <source>
        <dbReference type="Proteomes" id="UP001470230"/>
    </source>
</evidence>
<dbReference type="EMBL" id="JAPFFF010000005">
    <property type="protein sequence ID" value="KAK8889313.1"/>
    <property type="molecule type" value="Genomic_DNA"/>
</dbReference>
<dbReference type="PANTHER" id="PTHR11740">
    <property type="entry name" value="CASEIN KINASE II SUBUNIT BETA"/>
    <property type="match status" value="1"/>
</dbReference>
<sequence length="214" mass="24961">MSRGMKSFRAMYMDTSPNSWLVEIDDYYLQSSVSYYGLNAHVDHCSRASMIIKGRSFDTSEYSQSRLESLAESCRLLYGLLHQRFISTEDGTRKLFEKYQRGIYGRCPRTACKNKHLIPMGFDIEPNKGKVKLWCPQCHDIYNPPSHIHIDGAFFGPDLPIMFHKIMEIPLKYKAFSTYLNQRRDSQGNIVPAIKQRLYRWGEQNPKKDDENAE</sequence>
<organism evidence="3 4">
    <name type="scientific">Tritrichomonas musculus</name>
    <dbReference type="NCBI Taxonomy" id="1915356"/>
    <lineage>
        <taxon>Eukaryota</taxon>
        <taxon>Metamonada</taxon>
        <taxon>Parabasalia</taxon>
        <taxon>Tritrichomonadida</taxon>
        <taxon>Tritrichomonadidae</taxon>
        <taxon>Tritrichomonas</taxon>
    </lineage>
</organism>
<evidence type="ECO:0000256" key="2">
    <source>
        <dbReference type="RuleBase" id="RU361268"/>
    </source>
</evidence>
<dbReference type="Pfam" id="PF01214">
    <property type="entry name" value="CK_II_beta"/>
    <property type="match status" value="1"/>
</dbReference>
<comment type="subunit">
    <text evidence="2">Tetramer of two alpha and two beta subunits.</text>
</comment>
<dbReference type="PRINTS" id="PR00472">
    <property type="entry name" value="CASNKINASEII"/>
</dbReference>
<dbReference type="Gene3D" id="1.10.1820.10">
    <property type="entry name" value="protein kinase ck2 holoenzyme, chain C, domain 1"/>
    <property type="match status" value="1"/>
</dbReference>
<evidence type="ECO:0000256" key="1">
    <source>
        <dbReference type="ARBA" id="ARBA00006941"/>
    </source>
</evidence>
<dbReference type="SUPFAM" id="SSF57798">
    <property type="entry name" value="Casein kinase II beta subunit"/>
    <property type="match status" value="1"/>
</dbReference>
<accession>A0ABR2KDV3</accession>
<gene>
    <name evidence="3" type="ORF">M9Y10_034059</name>
</gene>
<comment type="caution">
    <text evidence="3">The sequence shown here is derived from an EMBL/GenBank/DDBJ whole genome shotgun (WGS) entry which is preliminary data.</text>
</comment>
<dbReference type="Proteomes" id="UP001470230">
    <property type="component" value="Unassembled WGS sequence"/>
</dbReference>
<dbReference type="PANTHER" id="PTHR11740:SF0">
    <property type="entry name" value="CASEIN KINASE II SUBUNIT BETA"/>
    <property type="match status" value="1"/>
</dbReference>
<dbReference type="InterPro" id="IPR000704">
    <property type="entry name" value="Casein_kinase_II_reg-sub"/>
</dbReference>